<protein>
    <submittedName>
        <fullName evidence="6">Response regulator transcription factor</fullName>
    </submittedName>
</protein>
<dbReference type="PANTHER" id="PTHR43214:SF42">
    <property type="entry name" value="TRANSCRIPTIONAL REGULATORY PROTEIN DESR"/>
    <property type="match status" value="1"/>
</dbReference>
<organism evidence="6 7">
    <name type="scientific">Pyxidicoccus fallax</name>
    <dbReference type="NCBI Taxonomy" id="394095"/>
    <lineage>
        <taxon>Bacteria</taxon>
        <taxon>Pseudomonadati</taxon>
        <taxon>Myxococcota</taxon>
        <taxon>Myxococcia</taxon>
        <taxon>Myxococcales</taxon>
        <taxon>Cystobacterineae</taxon>
        <taxon>Myxococcaceae</taxon>
        <taxon>Pyxidicoccus</taxon>
    </lineage>
</organism>
<dbReference type="InterPro" id="IPR001789">
    <property type="entry name" value="Sig_transdc_resp-reg_receiver"/>
</dbReference>
<dbReference type="PANTHER" id="PTHR43214">
    <property type="entry name" value="TWO-COMPONENT RESPONSE REGULATOR"/>
    <property type="match status" value="1"/>
</dbReference>
<evidence type="ECO:0000256" key="3">
    <source>
        <dbReference type="PROSITE-ProRule" id="PRU00169"/>
    </source>
</evidence>
<comment type="caution">
    <text evidence="6">The sequence shown here is derived from an EMBL/GenBank/DDBJ whole genome shotgun (WGS) entry which is preliminary data.</text>
</comment>
<evidence type="ECO:0000259" key="4">
    <source>
        <dbReference type="PROSITE" id="PS50043"/>
    </source>
</evidence>
<dbReference type="CDD" id="cd17535">
    <property type="entry name" value="REC_NarL-like"/>
    <property type="match status" value="1"/>
</dbReference>
<dbReference type="EMBL" id="JABBJJ010000061">
    <property type="protein sequence ID" value="NMO16226.1"/>
    <property type="molecule type" value="Genomic_DNA"/>
</dbReference>
<keyword evidence="2" id="KW-0238">DNA-binding</keyword>
<proteinExistence type="predicted"/>
<feature type="modified residue" description="4-aspartylphosphate" evidence="3">
    <location>
        <position position="57"/>
    </location>
</feature>
<dbReference type="InterPro" id="IPR000792">
    <property type="entry name" value="Tscrpt_reg_LuxR_C"/>
</dbReference>
<keyword evidence="7" id="KW-1185">Reference proteome</keyword>
<dbReference type="InterPro" id="IPR036388">
    <property type="entry name" value="WH-like_DNA-bd_sf"/>
</dbReference>
<evidence type="ECO:0000313" key="7">
    <source>
        <dbReference type="Proteomes" id="UP000518300"/>
    </source>
</evidence>
<dbReference type="CDD" id="cd06170">
    <property type="entry name" value="LuxR_C_like"/>
    <property type="match status" value="1"/>
</dbReference>
<keyword evidence="1 3" id="KW-0597">Phosphoprotein</keyword>
<dbReference type="PRINTS" id="PR00038">
    <property type="entry name" value="HTHLUXR"/>
</dbReference>
<dbReference type="InterPro" id="IPR058245">
    <property type="entry name" value="NreC/VraR/RcsB-like_REC"/>
</dbReference>
<dbReference type="AlphaFoldDB" id="A0A848LCL8"/>
<dbReference type="InterPro" id="IPR016032">
    <property type="entry name" value="Sig_transdc_resp-reg_C-effctor"/>
</dbReference>
<dbReference type="PROSITE" id="PS50110">
    <property type="entry name" value="RESPONSE_REGULATORY"/>
    <property type="match status" value="1"/>
</dbReference>
<reference evidence="6 7" key="1">
    <citation type="submission" date="2020-04" db="EMBL/GenBank/DDBJ databases">
        <title>Draft genome of Pyxidicoccus fallax type strain.</title>
        <authorList>
            <person name="Whitworth D.E."/>
        </authorList>
    </citation>
    <scope>NUCLEOTIDE SEQUENCE [LARGE SCALE GENOMIC DNA]</scope>
    <source>
        <strain evidence="6 7">DSM 14698</strain>
    </source>
</reference>
<gene>
    <name evidence="6" type="ORF">HG543_15400</name>
</gene>
<dbReference type="Gene3D" id="3.40.50.2300">
    <property type="match status" value="1"/>
</dbReference>
<sequence length="228" mass="24393">MGAEPIRVAILEDQQVFRECLVAVLEAAGMQVVASCGQTAPFLARVREAQPDVAVLDLRLEMPGREEAASGLSALQCLHDFYPGVKALVMSANQDIDTVEQCLSSGAAGYLWKHNVGLTEVVEAVQRVARGERLMPAGLAWSSPFQGLQQQAEVSSVGELGKLTLREREVLGYIAAGADNLKIAACLGITERTVKAHITSIYKKLGPENRTQLAVLACQLGVQRPASV</sequence>
<dbReference type="InterPro" id="IPR039420">
    <property type="entry name" value="WalR-like"/>
</dbReference>
<dbReference type="RefSeq" id="WP_169345518.1">
    <property type="nucleotide sequence ID" value="NZ_JABBJJ010000061.1"/>
</dbReference>
<evidence type="ECO:0000259" key="5">
    <source>
        <dbReference type="PROSITE" id="PS50110"/>
    </source>
</evidence>
<feature type="domain" description="HTH luxR-type" evidence="4">
    <location>
        <begin position="156"/>
        <end position="221"/>
    </location>
</feature>
<dbReference type="InterPro" id="IPR011006">
    <property type="entry name" value="CheY-like_superfamily"/>
</dbReference>
<dbReference type="PROSITE" id="PS00622">
    <property type="entry name" value="HTH_LUXR_1"/>
    <property type="match status" value="1"/>
</dbReference>
<dbReference type="GO" id="GO:0006355">
    <property type="term" value="P:regulation of DNA-templated transcription"/>
    <property type="evidence" value="ECO:0007669"/>
    <property type="project" value="InterPro"/>
</dbReference>
<accession>A0A848LCL8</accession>
<dbReference type="SMART" id="SM00448">
    <property type="entry name" value="REC"/>
    <property type="match status" value="1"/>
</dbReference>
<evidence type="ECO:0000256" key="2">
    <source>
        <dbReference type="ARBA" id="ARBA00023125"/>
    </source>
</evidence>
<dbReference type="GO" id="GO:0003677">
    <property type="term" value="F:DNA binding"/>
    <property type="evidence" value="ECO:0007669"/>
    <property type="project" value="UniProtKB-KW"/>
</dbReference>
<feature type="domain" description="Response regulatory" evidence="5">
    <location>
        <begin position="7"/>
        <end position="128"/>
    </location>
</feature>
<dbReference type="Gene3D" id="1.10.10.10">
    <property type="entry name" value="Winged helix-like DNA-binding domain superfamily/Winged helix DNA-binding domain"/>
    <property type="match status" value="1"/>
</dbReference>
<dbReference type="Pfam" id="PF00196">
    <property type="entry name" value="GerE"/>
    <property type="match status" value="1"/>
</dbReference>
<name>A0A848LCL8_9BACT</name>
<evidence type="ECO:0000256" key="1">
    <source>
        <dbReference type="ARBA" id="ARBA00022553"/>
    </source>
</evidence>
<dbReference type="GO" id="GO:0000160">
    <property type="term" value="P:phosphorelay signal transduction system"/>
    <property type="evidence" value="ECO:0007669"/>
    <property type="project" value="InterPro"/>
</dbReference>
<evidence type="ECO:0000313" key="6">
    <source>
        <dbReference type="EMBL" id="NMO16226.1"/>
    </source>
</evidence>
<dbReference type="SUPFAM" id="SSF46894">
    <property type="entry name" value="C-terminal effector domain of the bipartite response regulators"/>
    <property type="match status" value="1"/>
</dbReference>
<dbReference type="SUPFAM" id="SSF52172">
    <property type="entry name" value="CheY-like"/>
    <property type="match status" value="1"/>
</dbReference>
<dbReference type="PROSITE" id="PS50043">
    <property type="entry name" value="HTH_LUXR_2"/>
    <property type="match status" value="1"/>
</dbReference>
<dbReference type="Pfam" id="PF00072">
    <property type="entry name" value="Response_reg"/>
    <property type="match status" value="1"/>
</dbReference>
<dbReference type="Proteomes" id="UP000518300">
    <property type="component" value="Unassembled WGS sequence"/>
</dbReference>
<dbReference type="SMART" id="SM00421">
    <property type="entry name" value="HTH_LUXR"/>
    <property type="match status" value="1"/>
</dbReference>